<proteinExistence type="predicted"/>
<feature type="region of interest" description="Disordered" evidence="1">
    <location>
        <begin position="94"/>
        <end position="119"/>
    </location>
</feature>
<reference evidence="3 4" key="1">
    <citation type="submission" date="2024-01" db="EMBL/GenBank/DDBJ databases">
        <title>The genomes of 5 underutilized Papilionoideae crops provide insights into root nodulation and disease resistanc.</title>
        <authorList>
            <person name="Jiang F."/>
        </authorList>
    </citation>
    <scope>NUCLEOTIDE SEQUENCE [LARGE SCALE GENOMIC DNA]</scope>
    <source>
        <strain evidence="3">DUOXIRENSHENG_FW03</strain>
        <tissue evidence="3">Leaves</tissue>
    </source>
</reference>
<evidence type="ECO:0000313" key="4">
    <source>
        <dbReference type="Proteomes" id="UP001386955"/>
    </source>
</evidence>
<dbReference type="AlphaFoldDB" id="A0AAN9SGV6"/>
<comment type="caution">
    <text evidence="3">The sequence shown here is derived from an EMBL/GenBank/DDBJ whole genome shotgun (WGS) entry which is preliminary data.</text>
</comment>
<name>A0AAN9SGV6_PSOTE</name>
<evidence type="ECO:0000313" key="3">
    <source>
        <dbReference type="EMBL" id="KAK7393768.1"/>
    </source>
</evidence>
<protein>
    <recommendedName>
        <fullName evidence="5">Secreted protein</fullName>
    </recommendedName>
</protein>
<keyword evidence="2" id="KW-0732">Signal</keyword>
<accession>A0AAN9SGV6</accession>
<dbReference type="Proteomes" id="UP001386955">
    <property type="component" value="Unassembled WGS sequence"/>
</dbReference>
<dbReference type="EMBL" id="JAYMYS010000005">
    <property type="protein sequence ID" value="KAK7393768.1"/>
    <property type="molecule type" value="Genomic_DNA"/>
</dbReference>
<evidence type="ECO:0000256" key="1">
    <source>
        <dbReference type="SAM" id="MobiDB-lite"/>
    </source>
</evidence>
<evidence type="ECO:0008006" key="5">
    <source>
        <dbReference type="Google" id="ProtNLM"/>
    </source>
</evidence>
<sequence length="119" mass="12909">MLCLSFGCFLTCSVLCLASSRALIAQSCRTVWSKQNCTLLWCCQCEFVYGTTALVLLAHCIGLKGLGFNSNPPQSETKQNRNCEMGTKAKKKAIKNLKRDPSSKSAESPDFLPLEGGPA</sequence>
<keyword evidence="4" id="KW-1185">Reference proteome</keyword>
<gene>
    <name evidence="3" type="ORF">VNO78_22332</name>
</gene>
<feature type="signal peptide" evidence="2">
    <location>
        <begin position="1"/>
        <end position="18"/>
    </location>
</feature>
<organism evidence="3 4">
    <name type="scientific">Psophocarpus tetragonolobus</name>
    <name type="common">Winged bean</name>
    <name type="synonym">Dolichos tetragonolobus</name>
    <dbReference type="NCBI Taxonomy" id="3891"/>
    <lineage>
        <taxon>Eukaryota</taxon>
        <taxon>Viridiplantae</taxon>
        <taxon>Streptophyta</taxon>
        <taxon>Embryophyta</taxon>
        <taxon>Tracheophyta</taxon>
        <taxon>Spermatophyta</taxon>
        <taxon>Magnoliopsida</taxon>
        <taxon>eudicotyledons</taxon>
        <taxon>Gunneridae</taxon>
        <taxon>Pentapetalae</taxon>
        <taxon>rosids</taxon>
        <taxon>fabids</taxon>
        <taxon>Fabales</taxon>
        <taxon>Fabaceae</taxon>
        <taxon>Papilionoideae</taxon>
        <taxon>50 kb inversion clade</taxon>
        <taxon>NPAAA clade</taxon>
        <taxon>indigoferoid/millettioid clade</taxon>
        <taxon>Phaseoleae</taxon>
        <taxon>Psophocarpus</taxon>
    </lineage>
</organism>
<evidence type="ECO:0000256" key="2">
    <source>
        <dbReference type="SAM" id="SignalP"/>
    </source>
</evidence>
<feature type="chain" id="PRO_5042984306" description="Secreted protein" evidence="2">
    <location>
        <begin position="19"/>
        <end position="119"/>
    </location>
</feature>